<organism evidence="1 2">
    <name type="scientific">Phrynocephalus forsythii</name>
    <dbReference type="NCBI Taxonomy" id="171643"/>
    <lineage>
        <taxon>Eukaryota</taxon>
        <taxon>Metazoa</taxon>
        <taxon>Chordata</taxon>
        <taxon>Craniata</taxon>
        <taxon>Vertebrata</taxon>
        <taxon>Euteleostomi</taxon>
        <taxon>Lepidosauria</taxon>
        <taxon>Squamata</taxon>
        <taxon>Bifurcata</taxon>
        <taxon>Unidentata</taxon>
        <taxon>Episquamata</taxon>
        <taxon>Toxicofera</taxon>
        <taxon>Iguania</taxon>
        <taxon>Acrodonta</taxon>
        <taxon>Agamidae</taxon>
        <taxon>Agaminae</taxon>
        <taxon>Phrynocephalus</taxon>
    </lineage>
</organism>
<dbReference type="AlphaFoldDB" id="A0A9Q0Y774"/>
<evidence type="ECO:0000313" key="1">
    <source>
        <dbReference type="EMBL" id="KAJ7344811.1"/>
    </source>
</evidence>
<protein>
    <submittedName>
        <fullName evidence="1">Uncharacterized protein</fullName>
    </submittedName>
</protein>
<dbReference type="OrthoDB" id="6154712at2759"/>
<gene>
    <name evidence="1" type="ORF">JRQ81_000761</name>
</gene>
<feature type="non-terminal residue" evidence="1">
    <location>
        <position position="1"/>
    </location>
</feature>
<comment type="caution">
    <text evidence="1">The sequence shown here is derived from an EMBL/GenBank/DDBJ whole genome shotgun (WGS) entry which is preliminary data.</text>
</comment>
<keyword evidence="2" id="KW-1185">Reference proteome</keyword>
<name>A0A9Q0Y774_9SAUR</name>
<accession>A0A9Q0Y774</accession>
<dbReference type="Proteomes" id="UP001142489">
    <property type="component" value="Unassembled WGS sequence"/>
</dbReference>
<reference evidence="1" key="1">
    <citation type="journal article" date="2023" name="DNA Res.">
        <title>Chromosome-level genome assembly of Phrynocephalus forsythii using third-generation DNA sequencing and Hi-C analysis.</title>
        <authorList>
            <person name="Qi Y."/>
            <person name="Zhao W."/>
            <person name="Zhao Y."/>
            <person name="Niu C."/>
            <person name="Cao S."/>
            <person name="Zhang Y."/>
        </authorList>
    </citation>
    <scope>NUCLEOTIDE SEQUENCE</scope>
    <source>
        <tissue evidence="1">Muscle</tissue>
    </source>
</reference>
<evidence type="ECO:0000313" key="2">
    <source>
        <dbReference type="Proteomes" id="UP001142489"/>
    </source>
</evidence>
<sequence length="87" mass="9676">EPCDEVIGVPGISSEEWEILQGWLLNFSSRWSGGLCWRGLTTHPPCIDDDVGGRITITSRIKNLLRSPSIKLRRSKPGSKKEDIGTK</sequence>
<feature type="non-terminal residue" evidence="1">
    <location>
        <position position="87"/>
    </location>
</feature>
<dbReference type="EMBL" id="JAPFRF010000001">
    <property type="protein sequence ID" value="KAJ7344811.1"/>
    <property type="molecule type" value="Genomic_DNA"/>
</dbReference>
<proteinExistence type="predicted"/>